<gene>
    <name evidence="5" type="ORF">O2ColV72</name>
</gene>
<evidence type="ECO:0000313" key="5">
    <source>
        <dbReference type="EMBL" id="AAT35239.2"/>
    </source>
</evidence>
<dbReference type="PROSITE" id="PS50994">
    <property type="entry name" value="INTEGRASE"/>
    <property type="match status" value="1"/>
</dbReference>
<dbReference type="InterPro" id="IPR036397">
    <property type="entry name" value="RNaseH_sf"/>
</dbReference>
<dbReference type="Pfam" id="PF22483">
    <property type="entry name" value="Mu-transpos_C_2"/>
    <property type="match status" value="1"/>
</dbReference>
<dbReference type="InterPro" id="IPR012337">
    <property type="entry name" value="RNaseH-like_sf"/>
</dbReference>
<comment type="similarity">
    <text evidence="1">Belongs to the transposase IS21/IS408/IS1162 family.</text>
</comment>
<dbReference type="EMBL" id="AY545598">
    <property type="protein sequence ID" value="AAT35239.2"/>
    <property type="molecule type" value="Genomic_DNA"/>
</dbReference>
<accession>Q6QE00</accession>
<evidence type="ECO:0000259" key="4">
    <source>
        <dbReference type="PROSITE" id="PS50994"/>
    </source>
</evidence>
<evidence type="ECO:0000256" key="1">
    <source>
        <dbReference type="ARBA" id="ARBA00009277"/>
    </source>
</evidence>
<feature type="domain" description="HTH IS408-type" evidence="3">
    <location>
        <begin position="22"/>
        <end position="102"/>
    </location>
</feature>
<organism evidence="5">
    <name type="scientific">Escherichia coli</name>
    <dbReference type="NCBI Taxonomy" id="562"/>
    <lineage>
        <taxon>Bacteria</taxon>
        <taxon>Pseudomonadati</taxon>
        <taxon>Pseudomonadota</taxon>
        <taxon>Gammaproteobacteria</taxon>
        <taxon>Enterobacterales</taxon>
        <taxon>Enterobacteriaceae</taxon>
        <taxon>Escherichia</taxon>
    </lineage>
</organism>
<feature type="region of interest" description="Disordered" evidence="2">
    <location>
        <begin position="504"/>
        <end position="529"/>
    </location>
</feature>
<keyword evidence="5" id="KW-0614">Plasmid</keyword>
<dbReference type="InterPro" id="IPR001584">
    <property type="entry name" value="Integrase_cat-core"/>
</dbReference>
<dbReference type="AlphaFoldDB" id="Q6QE00"/>
<evidence type="ECO:0000259" key="3">
    <source>
        <dbReference type="PROSITE" id="PS50532"/>
    </source>
</evidence>
<dbReference type="PROSITE" id="PS50532">
    <property type="entry name" value="HTH_IS408"/>
    <property type="match status" value="1"/>
</dbReference>
<evidence type="ECO:0000256" key="2">
    <source>
        <dbReference type="SAM" id="MobiDB-lite"/>
    </source>
</evidence>
<proteinExistence type="inferred from homology"/>
<protein>
    <submittedName>
        <fullName evidence="5">Putative transposase</fullName>
    </submittedName>
</protein>
<feature type="region of interest" description="Disordered" evidence="2">
    <location>
        <begin position="395"/>
        <end position="414"/>
    </location>
</feature>
<sequence>MFKPVETSMSRKRKSRSTMETCFKILQLKFDKKLTNRCIGLTLHISASTVFEVLARFKASSLSWPLPADISHDTLEKLIFPPKDTFASELVMPDMLYLDTEMRKPGVTRQLLWMEYKAQAGNKAMGYSHFCRCYREWKKTRRLSMRQEHRAGEKLFIDFCGPTVPVINPDTGEIRRVAIFVAVMGASNYTYVEACEGQDMMSWLNAHSRCLTFLGGVPKLLIPDNLRSAVKKADRYEPVINDSYQALAEHYGTVIIPARPRKPKDKPKAENGVLIVERWLLARIRNETFHTLRALNARLRELLTDMNNRPMKGYGNQTRAERFRILDAPALSPLPLAPYEYTEYKAVKVGPDYHVEYARHWYSVPHELVGQRLSLKAGQSVVQLWHKGQCVAQHPRSTHEYKHTTNPLHMPERHRQHGTWTPERLIEQGKRTGPSTGRVVESMLKAKPHPELAYRAVLGLLALQKKYGPERLEKACYVALHYNAPDRRFIDNLLRHHRENLELPLSRQGEQHPAYASEHENLRGPGYYH</sequence>
<reference evidence="5" key="1">
    <citation type="journal article" date="2006" name="Infect. Immun.">
        <title>Acquisition of avian pathogenic Escherichia coli plasmids by a commensal E. coli isolate enhances its abilities to kill chicken embryos, grow in human urine, and colonize the murine kidney.</title>
        <authorList>
            <person name="Skyberg J.A."/>
            <person name="Johnson T.J."/>
            <person name="Johnson J.R."/>
            <person name="Clabots C."/>
            <person name="Logue C.M."/>
            <person name="Nolan L.K."/>
        </authorList>
    </citation>
    <scope>NUCLEOTIDE SEQUENCE</scope>
    <source>
        <strain evidence="5">A2363</strain>
        <plasmid evidence="5">pAPEC-O2-ColV</plasmid>
    </source>
</reference>
<dbReference type="Gene3D" id="3.30.420.10">
    <property type="entry name" value="Ribonuclease H-like superfamily/Ribonuclease H"/>
    <property type="match status" value="1"/>
</dbReference>
<dbReference type="GO" id="GO:0015074">
    <property type="term" value="P:DNA integration"/>
    <property type="evidence" value="ECO:0007669"/>
    <property type="project" value="InterPro"/>
</dbReference>
<dbReference type="PANTHER" id="PTHR35004">
    <property type="entry name" value="TRANSPOSASE RV3428C-RELATED"/>
    <property type="match status" value="1"/>
</dbReference>
<geneLocation type="plasmid" evidence="5">
    <name>pAPEC-O2-ColV</name>
</geneLocation>
<dbReference type="InterPro" id="IPR017895">
    <property type="entry name" value="HTH_IS408/IS1162_type"/>
</dbReference>
<dbReference type="InterPro" id="IPR054353">
    <property type="entry name" value="IstA-like_C"/>
</dbReference>
<dbReference type="SUPFAM" id="SSF53098">
    <property type="entry name" value="Ribonuclease H-like"/>
    <property type="match status" value="1"/>
</dbReference>
<name>Q6QE00_ECOLX</name>
<feature type="domain" description="Integrase catalytic" evidence="4">
    <location>
        <begin position="147"/>
        <end position="327"/>
    </location>
</feature>
<dbReference type="PANTHER" id="PTHR35004:SF8">
    <property type="entry name" value="TRANSPOSASE RV3428C-RELATED"/>
    <property type="match status" value="1"/>
</dbReference>
<dbReference type="NCBIfam" id="NF033546">
    <property type="entry name" value="transpos_IS21"/>
    <property type="match status" value="1"/>
</dbReference>
<dbReference type="GO" id="GO:0003676">
    <property type="term" value="F:nucleic acid binding"/>
    <property type="evidence" value="ECO:0007669"/>
    <property type="project" value="InterPro"/>
</dbReference>